<dbReference type="Proteomes" id="UP001449225">
    <property type="component" value="Unassembled WGS sequence"/>
</dbReference>
<gene>
    <name evidence="2" type="ORF">WNY58_07595</name>
</gene>
<comment type="caution">
    <text evidence="2">The sequence shown here is derived from an EMBL/GenBank/DDBJ whole genome shotgun (WGS) entry which is preliminary data.</text>
</comment>
<organism evidence="2 3">
    <name type="scientific">Neptuniibacter pectenicola</name>
    <dbReference type="NCBI Taxonomy" id="1806669"/>
    <lineage>
        <taxon>Bacteria</taxon>
        <taxon>Pseudomonadati</taxon>
        <taxon>Pseudomonadota</taxon>
        <taxon>Gammaproteobacteria</taxon>
        <taxon>Oceanospirillales</taxon>
        <taxon>Oceanospirillaceae</taxon>
        <taxon>Neptuniibacter</taxon>
    </lineage>
</organism>
<evidence type="ECO:0000313" key="2">
    <source>
        <dbReference type="EMBL" id="MEM5536253.1"/>
    </source>
</evidence>
<protein>
    <submittedName>
        <fullName evidence="2">Uncharacterized protein</fullName>
    </submittedName>
</protein>
<proteinExistence type="predicted"/>
<dbReference type="RefSeq" id="WP_342854207.1">
    <property type="nucleotide sequence ID" value="NZ_JBBMRA010000005.1"/>
</dbReference>
<evidence type="ECO:0000256" key="1">
    <source>
        <dbReference type="SAM" id="MobiDB-lite"/>
    </source>
</evidence>
<feature type="region of interest" description="Disordered" evidence="1">
    <location>
        <begin position="297"/>
        <end position="319"/>
    </location>
</feature>
<evidence type="ECO:0000313" key="3">
    <source>
        <dbReference type="Proteomes" id="UP001449225"/>
    </source>
</evidence>
<dbReference type="EMBL" id="JBBMRA010000005">
    <property type="protein sequence ID" value="MEM5536253.1"/>
    <property type="molecule type" value="Genomic_DNA"/>
</dbReference>
<name>A0ABU9TRW8_9GAMM</name>
<keyword evidence="3" id="KW-1185">Reference proteome</keyword>
<sequence length="544" mass="62646">MSIRRNNQLENVRKIALEGFIGPNQAMLEYCFSSAVDCELVTASRAAIIIVNGDQANKDADVQQQINEKFQDAYKIVISIRDLNWDGFILLKKPHTSEDLLNLVRRFEVETPGVDATHVSGEEKHAEPQVRPGDVDFYRGGQYSKKRKSEALKQKLIRGNLVVSASDRLVKQLEDEIKTQEAELVAKLEAEKLEQTKLLIAKKKALKLKELKLEKLKQERLKQEKLAQARLEKERIAQENLKKERAEQARLKREQLERERLKSERLEKARLEKERIEQVRIEQERINKERLERVRLEQEKKAQQKPSADKAPVHEAETTPAEFEVDSLDVDALEAGSQSYVQHALTAEEVLQRCGNAGDADLSKKEERRRVFFSVEDSLLVKMMESVELARKMEQPVEITGLPGTMYFLPDEDVFYSTFSDDFLNQLALTRFGYQELDLEAHSELELDNKNKHLIEDAKTLIWKVAIWTARGRLFNGMDPERSMQLSTKPDFVRFLPLPSGEEISDVWAEHSLSALDVVRILDVPQRVVFSFMSGAYSLGWFQE</sequence>
<reference evidence="2 3" key="1">
    <citation type="submission" date="2024-03" db="EMBL/GenBank/DDBJ databases">
        <title>Community enrichment and isolation of bacterial strains for fucoidan degradation.</title>
        <authorList>
            <person name="Sichert A."/>
        </authorList>
    </citation>
    <scope>NUCLEOTIDE SEQUENCE [LARGE SCALE GENOMIC DNA]</scope>
    <source>
        <strain evidence="2 3">AS76</strain>
    </source>
</reference>
<dbReference type="PANTHER" id="PTHR46563">
    <property type="entry name" value="RING-TYPE DOMAIN-CONTAINING PROTEIN"/>
    <property type="match status" value="1"/>
</dbReference>
<dbReference type="PANTHER" id="PTHR46563:SF4">
    <property type="entry name" value="ASPARTYL_ASPARAGINYL BETA-HYDROXYLASE ISOFORM X1"/>
    <property type="match status" value="1"/>
</dbReference>
<feature type="compositionally biased region" description="Basic and acidic residues" evidence="1">
    <location>
        <begin position="297"/>
        <end position="317"/>
    </location>
</feature>
<accession>A0ABU9TRW8</accession>